<keyword evidence="3" id="KW-1185">Reference proteome</keyword>
<dbReference type="Proteomes" id="UP000029224">
    <property type="component" value="Unassembled WGS sequence"/>
</dbReference>
<dbReference type="Gene3D" id="2.160.10.10">
    <property type="entry name" value="Hexapeptide repeat proteins"/>
    <property type="match status" value="1"/>
</dbReference>
<feature type="coiled-coil region" evidence="1">
    <location>
        <begin position="579"/>
        <end position="641"/>
    </location>
</feature>
<organism evidence="2 3">
    <name type="scientific">Vibrio maritimus</name>
    <dbReference type="NCBI Taxonomy" id="990268"/>
    <lineage>
        <taxon>Bacteria</taxon>
        <taxon>Pseudomonadati</taxon>
        <taxon>Pseudomonadota</taxon>
        <taxon>Gammaproteobacteria</taxon>
        <taxon>Vibrionales</taxon>
        <taxon>Vibrionaceae</taxon>
        <taxon>Vibrio</taxon>
    </lineage>
</organism>
<dbReference type="SUPFAM" id="SSF51161">
    <property type="entry name" value="Trimeric LpxA-like enzymes"/>
    <property type="match status" value="1"/>
</dbReference>
<dbReference type="CDD" id="cd04647">
    <property type="entry name" value="LbH_MAT_like"/>
    <property type="match status" value="1"/>
</dbReference>
<protein>
    <submittedName>
        <fullName evidence="2">Uncharacterized protein</fullName>
    </submittedName>
</protein>
<dbReference type="InterPro" id="IPR011004">
    <property type="entry name" value="Trimer_LpxA-like_sf"/>
</dbReference>
<dbReference type="OrthoDB" id="9815592at2"/>
<dbReference type="InterPro" id="IPR051159">
    <property type="entry name" value="Hexapeptide_acetyltransf"/>
</dbReference>
<dbReference type="AlphaFoldDB" id="A0A090U3N5"/>
<reference evidence="2 3" key="1">
    <citation type="submission" date="2014-09" db="EMBL/GenBank/DDBJ databases">
        <title>Vibrio maritimus JCM 19240. (C210) whole genome shotgun sequence.</title>
        <authorList>
            <person name="Sawabe T."/>
            <person name="Meirelles P."/>
            <person name="Nakanishi M."/>
            <person name="Sayaka M."/>
            <person name="Hattori M."/>
            <person name="Ohkuma M."/>
        </authorList>
    </citation>
    <scope>NUCLEOTIDE SEQUENCE [LARGE SCALE GENOMIC DNA]</scope>
    <source>
        <strain evidence="2 3">JCM 19240</strain>
    </source>
</reference>
<evidence type="ECO:0000256" key="1">
    <source>
        <dbReference type="SAM" id="Coils"/>
    </source>
</evidence>
<dbReference type="SUPFAM" id="SSF53335">
    <property type="entry name" value="S-adenosyl-L-methionine-dependent methyltransferases"/>
    <property type="match status" value="1"/>
</dbReference>
<accession>A0A090U3N5</accession>
<dbReference type="EMBL" id="BBMT01000018">
    <property type="protein sequence ID" value="GAL37532.1"/>
    <property type="molecule type" value="Genomic_DNA"/>
</dbReference>
<evidence type="ECO:0000313" key="3">
    <source>
        <dbReference type="Proteomes" id="UP000029224"/>
    </source>
</evidence>
<dbReference type="Gene3D" id="3.40.50.150">
    <property type="entry name" value="Vaccinia Virus protein VP39"/>
    <property type="match status" value="1"/>
</dbReference>
<proteinExistence type="predicted"/>
<dbReference type="PANTHER" id="PTHR23416">
    <property type="entry name" value="SIALIC ACID SYNTHASE-RELATED"/>
    <property type="match status" value="1"/>
</dbReference>
<dbReference type="Pfam" id="PF13489">
    <property type="entry name" value="Methyltransf_23"/>
    <property type="match status" value="1"/>
</dbReference>
<name>A0A090U3N5_9VIBR</name>
<reference evidence="2 3" key="2">
    <citation type="submission" date="2014-09" db="EMBL/GenBank/DDBJ databases">
        <authorList>
            <consortium name="NBRP consortium"/>
            <person name="Sawabe T."/>
            <person name="Meirelles P."/>
            <person name="Nakanishi M."/>
            <person name="Sayaka M."/>
            <person name="Hattori M."/>
            <person name="Ohkuma M."/>
        </authorList>
    </citation>
    <scope>NUCLEOTIDE SEQUENCE [LARGE SCALE GENOMIC DNA]</scope>
    <source>
        <strain evidence="2 3">JCM 19240</strain>
    </source>
</reference>
<sequence>MGMIEIAGYKSLKCNDNVDLIIGEGADFNGLVIQNDGLPKCGSRATVTIGSHVHTGKRCQIRTSDHDFISGYPMVHRSLAGYKSEDVSIGAYTWIGDDVLIMKGVNIGKGVIIQAKSVVVSDIPDFAIVGGHPAKVFSYRSKEDFLFFKSLRLEKIKGDFKSSKKLFDKHLAQRDNIAIEEELLDTIMDFTFKLSNESNNYFSGKLEDDQLYFDDGREIPSHSIAYVSVSSEINEDTLWRFLQLLKRKLCYSSVIKLPTPNLASEHLQSRLSNIGYVFCSESGTVSLKDNHKDICKICGSEDTEYVTDNPSFLLPIFKCNECNLIQTSQISDLSLTLYYNQEFRPERVDFTDAQIKQFDTRASFQKEFIFQDGVITNYKNILDIGAGIGSLIKSFDSTQHELFAIEPDPKVSQYYSNTQVSLLESIEESNVKYDIICASHVLEHANNPADFLNQLSENLNESGIIFIEVPIENVDFLNSSRLTSKSGHLTHFTLDAFESLIKNHTCFEIVKLGTSGPEMNDYITTKVKIRDYLYNRTDLNGIHLRALLKRKATSDSYNEHAKDEFVKYHKLAHDSIYSNLELKSLLESLLLENQDFKERLKQSEFKLSQAKNNSADLSRKCQKLDQDLISLKKKLAAVEKQHSDVVNSNSWKITAIPRKLVSKLK</sequence>
<dbReference type="CDD" id="cd02440">
    <property type="entry name" value="AdoMet_MTases"/>
    <property type="match status" value="1"/>
</dbReference>
<keyword evidence="1" id="KW-0175">Coiled coil</keyword>
<dbReference type="InterPro" id="IPR029063">
    <property type="entry name" value="SAM-dependent_MTases_sf"/>
</dbReference>
<gene>
    <name evidence="2" type="ORF">JCM19240_679</name>
</gene>
<evidence type="ECO:0000313" key="2">
    <source>
        <dbReference type="EMBL" id="GAL37532.1"/>
    </source>
</evidence>
<comment type="caution">
    <text evidence="2">The sequence shown here is derived from an EMBL/GenBank/DDBJ whole genome shotgun (WGS) entry which is preliminary data.</text>
</comment>